<dbReference type="PANTHER" id="PTHR30627:SF24">
    <property type="entry name" value="PENICILLIN-BINDING PROTEIN 4B"/>
    <property type="match status" value="1"/>
</dbReference>
<dbReference type="InterPro" id="IPR001460">
    <property type="entry name" value="PCN-bd_Tpept"/>
</dbReference>
<dbReference type="EMBL" id="JAUQTB010000012">
    <property type="protein sequence ID" value="MDO7908124.1"/>
    <property type="molecule type" value="Genomic_DNA"/>
</dbReference>
<dbReference type="Gene3D" id="3.40.710.10">
    <property type="entry name" value="DD-peptidase/beta-lactamase superfamily"/>
    <property type="match status" value="1"/>
</dbReference>
<reference evidence="4 5" key="1">
    <citation type="submission" date="2023-07" db="EMBL/GenBank/DDBJ databases">
        <title>Paenibacillus sp. JX-17 nov. isolated from soil.</title>
        <authorList>
            <person name="Wan Y."/>
            <person name="Liu B."/>
        </authorList>
    </citation>
    <scope>NUCLEOTIDE SEQUENCE [LARGE SCALE GENOMIC DNA]</scope>
    <source>
        <strain evidence="4 5">JX-17</strain>
    </source>
</reference>
<name>A0ABT9CHL0_9BACL</name>
<dbReference type="SUPFAM" id="SSF56601">
    <property type="entry name" value="beta-lactamase/transpeptidase-like"/>
    <property type="match status" value="1"/>
</dbReference>
<dbReference type="RefSeq" id="WP_305025344.1">
    <property type="nucleotide sequence ID" value="NZ_JAUQTB010000012.1"/>
</dbReference>
<keyword evidence="2" id="KW-1133">Transmembrane helix</keyword>
<keyword evidence="2" id="KW-0472">Membrane</keyword>
<sequence length="607" mass="66794">MKRLHMRRLKQTAVFLTIVFIILILRLGWIQFIAGHQSVPAGGVVSRTLNDTAKLQQEEAVLLDPGRGQVLDRFGQKLTGRELQTVVLFPLGSRKPDLQEVQKLAPLLHTNPQHLLEVWTRAIHPVIWREESGMPLQLEPASISKVRQLQLDRVEVLPFVQRYDPVPSGRQWLGYLYEPANGRYGVRTGAAGMEKLLEPLLKSSGGTYALHYVSAQRERLQGQPTQIVRPDNPFYPLQIQTTIDLGIQKRIEQLTEKEGLQEGAIVVLDAATADVVAMVSRPFYRPYQVEPARGDWENAAVKAYAPGSIYKIVTAAAALEAGVTRPQEQFECKGEFGKYGLSCWKKEGHGIISLEEGFAESCNVVFAGLSERLSGRQLEEAAESLGLNRQVGWKGSEISGLHVMSHFDHEEKGRTFEGEPVDDGGILAQSSIGQRDTAMTPLQAANLVVTLLHGGQIQAPRLVERILYKDGSTMEKLPRHGYPSPHGRISPSTAQTILGWMNKVVSEGTGRSLQHTRWKVAGKSGTAQVQQKGRSRTNQWFIGYGPVEAPRYAAAVLVHNADPDTVNQATALFGQVMDLLASSPSSSVPLDRKVSSGTRLSSAAGPR</sequence>
<keyword evidence="2" id="KW-0812">Transmembrane</keyword>
<dbReference type="InterPro" id="IPR050515">
    <property type="entry name" value="Beta-lactam/transpept"/>
</dbReference>
<dbReference type="InterPro" id="IPR036138">
    <property type="entry name" value="PBP_dimer_sf"/>
</dbReference>
<comment type="caution">
    <text evidence="4">The sequence shown here is derived from an EMBL/GenBank/DDBJ whole genome shotgun (WGS) entry which is preliminary data.</text>
</comment>
<dbReference type="PANTHER" id="PTHR30627">
    <property type="entry name" value="PEPTIDOGLYCAN D,D-TRANSPEPTIDASE"/>
    <property type="match status" value="1"/>
</dbReference>
<protein>
    <submittedName>
        <fullName evidence="4">Penicillin-binding transpeptidase domain-containing protein</fullName>
    </submittedName>
</protein>
<evidence type="ECO:0000313" key="5">
    <source>
        <dbReference type="Proteomes" id="UP001240171"/>
    </source>
</evidence>
<dbReference type="SUPFAM" id="SSF56519">
    <property type="entry name" value="Penicillin binding protein dimerisation domain"/>
    <property type="match status" value="1"/>
</dbReference>
<gene>
    <name evidence="4" type="ORF">Q5741_17080</name>
</gene>
<feature type="domain" description="Penicillin-binding protein transpeptidase" evidence="3">
    <location>
        <begin position="263"/>
        <end position="578"/>
    </location>
</feature>
<keyword evidence="5" id="KW-1185">Reference proteome</keyword>
<dbReference type="Pfam" id="PF00905">
    <property type="entry name" value="Transpeptidase"/>
    <property type="match status" value="1"/>
</dbReference>
<evidence type="ECO:0000256" key="2">
    <source>
        <dbReference type="SAM" id="Phobius"/>
    </source>
</evidence>
<evidence type="ECO:0000259" key="3">
    <source>
        <dbReference type="Pfam" id="PF00905"/>
    </source>
</evidence>
<feature type="region of interest" description="Disordered" evidence="1">
    <location>
        <begin position="583"/>
        <end position="607"/>
    </location>
</feature>
<dbReference type="Gene3D" id="3.90.1310.10">
    <property type="entry name" value="Penicillin-binding protein 2a (Domain 2)"/>
    <property type="match status" value="1"/>
</dbReference>
<proteinExistence type="predicted"/>
<evidence type="ECO:0000313" key="4">
    <source>
        <dbReference type="EMBL" id="MDO7908124.1"/>
    </source>
</evidence>
<organism evidence="4 5">
    <name type="scientific">Paenibacillus lacisoli</name>
    <dbReference type="NCBI Taxonomy" id="3064525"/>
    <lineage>
        <taxon>Bacteria</taxon>
        <taxon>Bacillati</taxon>
        <taxon>Bacillota</taxon>
        <taxon>Bacilli</taxon>
        <taxon>Bacillales</taxon>
        <taxon>Paenibacillaceae</taxon>
        <taxon>Paenibacillus</taxon>
    </lineage>
</organism>
<evidence type="ECO:0000256" key="1">
    <source>
        <dbReference type="SAM" id="MobiDB-lite"/>
    </source>
</evidence>
<feature type="transmembrane region" description="Helical" evidence="2">
    <location>
        <begin position="12"/>
        <end position="32"/>
    </location>
</feature>
<dbReference type="InterPro" id="IPR012338">
    <property type="entry name" value="Beta-lactam/transpept-like"/>
</dbReference>
<accession>A0ABT9CHL0</accession>
<dbReference type="Proteomes" id="UP001240171">
    <property type="component" value="Unassembled WGS sequence"/>
</dbReference>